<dbReference type="PANTHER" id="PTHR15427:SF2">
    <property type="entry name" value="EMILIN-3"/>
    <property type="match status" value="1"/>
</dbReference>
<evidence type="ECO:0000256" key="2">
    <source>
        <dbReference type="ARBA" id="ARBA00022525"/>
    </source>
</evidence>
<dbReference type="InterPro" id="IPR001073">
    <property type="entry name" value="C1q_dom"/>
</dbReference>
<proteinExistence type="predicted"/>
<keyword evidence="2" id="KW-0964">Secreted</keyword>
<sequence length="230" mass="25690">MACNLLFAILMLTCSEVLCKINRNKNSHECFTELKCGENANGLSIVVQGFPGPRGSPGVTGLSGPMGPRGLMGPTGRDGFTERPTSFCAELQYFDLTKITDNVLRPWILSDSFNVPTVSNDFSENTGIFTIPKNGFYQFFATISISRTKASFDIRKNDNRMCTIWTESVIRSHNETTASGWSNAFIDCLLYCQVNDRISVVISYYLNENFDSKTLAYLYSTFSGYLLFNI</sequence>
<dbReference type="GO" id="GO:0005576">
    <property type="term" value="C:extracellular region"/>
    <property type="evidence" value="ECO:0007669"/>
    <property type="project" value="UniProtKB-SubCell"/>
</dbReference>
<dbReference type="PANTHER" id="PTHR15427">
    <property type="entry name" value="EMILIN ELASTIN MICROFIBRIL INTERFACE-LOCATED PROTEIN ELASTIN MICROFIBRIL INTERFACER"/>
    <property type="match status" value="1"/>
</dbReference>
<evidence type="ECO:0000313" key="5">
    <source>
        <dbReference type="EMBL" id="CAF2097940.1"/>
    </source>
</evidence>
<comment type="subcellular location">
    <subcellularLocation>
        <location evidence="1">Secreted</location>
    </subcellularLocation>
</comment>
<evidence type="ECO:0000313" key="6">
    <source>
        <dbReference type="Proteomes" id="UP000663856"/>
    </source>
</evidence>
<protein>
    <recommendedName>
        <fullName evidence="4">C1q domain-containing protein</fullName>
    </recommendedName>
</protein>
<gene>
    <name evidence="5" type="ORF">WKI299_LOCUS19575</name>
</gene>
<dbReference type="EMBL" id="CAJNRF010008113">
    <property type="protein sequence ID" value="CAF2097940.1"/>
    <property type="molecule type" value="Genomic_DNA"/>
</dbReference>
<dbReference type="InterPro" id="IPR050392">
    <property type="entry name" value="Collagen/C1q_domain"/>
</dbReference>
<feature type="chain" id="PRO_5032695051" description="C1q domain-containing protein" evidence="3">
    <location>
        <begin position="20"/>
        <end position="230"/>
    </location>
</feature>
<name>A0A816TL40_9BILA</name>
<feature type="domain" description="C1q" evidence="4">
    <location>
        <begin position="119"/>
        <end position="227"/>
    </location>
</feature>
<evidence type="ECO:0000256" key="3">
    <source>
        <dbReference type="SAM" id="SignalP"/>
    </source>
</evidence>
<dbReference type="SUPFAM" id="SSF49842">
    <property type="entry name" value="TNF-like"/>
    <property type="match status" value="1"/>
</dbReference>
<organism evidence="5 6">
    <name type="scientific">Rotaria magnacalcarata</name>
    <dbReference type="NCBI Taxonomy" id="392030"/>
    <lineage>
        <taxon>Eukaryota</taxon>
        <taxon>Metazoa</taxon>
        <taxon>Spiralia</taxon>
        <taxon>Gnathifera</taxon>
        <taxon>Rotifera</taxon>
        <taxon>Eurotatoria</taxon>
        <taxon>Bdelloidea</taxon>
        <taxon>Philodinida</taxon>
        <taxon>Philodinidae</taxon>
        <taxon>Rotaria</taxon>
    </lineage>
</organism>
<keyword evidence="3" id="KW-0732">Signal</keyword>
<dbReference type="Pfam" id="PF00386">
    <property type="entry name" value="C1q"/>
    <property type="match status" value="1"/>
</dbReference>
<evidence type="ECO:0000256" key="1">
    <source>
        <dbReference type="ARBA" id="ARBA00004613"/>
    </source>
</evidence>
<dbReference type="GO" id="GO:0031012">
    <property type="term" value="C:extracellular matrix"/>
    <property type="evidence" value="ECO:0007669"/>
    <property type="project" value="TreeGrafter"/>
</dbReference>
<comment type="caution">
    <text evidence="5">The sequence shown here is derived from an EMBL/GenBank/DDBJ whole genome shotgun (WGS) entry which is preliminary data.</text>
</comment>
<feature type="signal peptide" evidence="3">
    <location>
        <begin position="1"/>
        <end position="19"/>
    </location>
</feature>
<dbReference type="AlphaFoldDB" id="A0A816TL40"/>
<evidence type="ECO:0000259" key="4">
    <source>
        <dbReference type="Pfam" id="PF00386"/>
    </source>
</evidence>
<dbReference type="Gene3D" id="2.60.120.40">
    <property type="match status" value="1"/>
</dbReference>
<dbReference type="InterPro" id="IPR008983">
    <property type="entry name" value="Tumour_necrosis_fac-like_dom"/>
</dbReference>
<dbReference type="Proteomes" id="UP000663856">
    <property type="component" value="Unassembled WGS sequence"/>
</dbReference>
<reference evidence="5" key="1">
    <citation type="submission" date="2021-02" db="EMBL/GenBank/DDBJ databases">
        <authorList>
            <person name="Nowell W R."/>
        </authorList>
    </citation>
    <scope>NUCLEOTIDE SEQUENCE</scope>
</reference>
<accession>A0A816TL40</accession>
<dbReference type="Gene3D" id="1.20.5.320">
    <property type="entry name" value="6-Phosphogluconate Dehydrogenase, domain 3"/>
    <property type="match status" value="1"/>
</dbReference>